<dbReference type="PIRSF" id="PIRSF036670">
    <property type="entry name" value="ATPase_UCP036670"/>
    <property type="match status" value="1"/>
</dbReference>
<dbReference type="Pfam" id="PF01507">
    <property type="entry name" value="PAPS_reduct"/>
    <property type="match status" value="1"/>
</dbReference>
<dbReference type="Gene3D" id="3.40.50.620">
    <property type="entry name" value="HUPs"/>
    <property type="match status" value="1"/>
</dbReference>
<dbReference type="FunCoup" id="Q8TUR3">
    <property type="interactions" value="1"/>
</dbReference>
<dbReference type="InterPro" id="IPR052188">
    <property type="entry name" value="Ni-pincer_cofactor_biosynth"/>
</dbReference>
<evidence type="ECO:0000313" key="2">
    <source>
        <dbReference type="EMBL" id="AAM02904.1"/>
    </source>
</evidence>
<protein>
    <submittedName>
        <fullName evidence="2">Predicted ATPase of the PP-loop superfamily implicated in cell cycle control</fullName>
    </submittedName>
</protein>
<dbReference type="KEGG" id="mka:MK1692"/>
<keyword evidence="3" id="KW-1185">Reference proteome</keyword>
<dbReference type="InterPro" id="IPR014729">
    <property type="entry name" value="Rossmann-like_a/b/a_fold"/>
</dbReference>
<organism evidence="2 3">
    <name type="scientific">Methanopyrus kandleri (strain AV19 / DSM 6324 / JCM 9639 / NBRC 100938)</name>
    <dbReference type="NCBI Taxonomy" id="190192"/>
    <lineage>
        <taxon>Archaea</taxon>
        <taxon>Methanobacteriati</taxon>
        <taxon>Methanobacteriota</taxon>
        <taxon>Methanomada group</taxon>
        <taxon>Methanopyri</taxon>
        <taxon>Methanopyrales</taxon>
        <taxon>Methanopyraceae</taxon>
        <taxon>Methanopyrus</taxon>
    </lineage>
</organism>
<sequence>MELLRKKVSGKKICVLISGGMDSAVATKILQLSNTDVRGLHITHRWMWFTPEIEIKRISKMLGIKIDVVDITDELRRRLRGAKGKSVCKICKKIMLEIAVSKASVVATGECGMDTIAGAVLDVSRRTGIEPEFVQLPKRYFNGDDRIIVRPLIRIHESDVKRLARLLGVKVRRVGETGDLRRGRREGCPLQHLDPWVDVTDELMDEVWDVNVEALLVARRLGRRVSVKWPSFRIILEGSPEERRHVAECVWYRWVRAGRPRRYR</sequence>
<reference evidence="2 3" key="1">
    <citation type="journal article" date="2002" name="Proc. Natl. Acad. Sci. U.S.A.">
        <title>The complete genome of hyperthermophile Methanopyrus kandleri AV19 and monophyly of archaeal methanogens.</title>
        <authorList>
            <person name="Slesarev A.I."/>
            <person name="Mezhevaya K.V."/>
            <person name="Makarova K.S."/>
            <person name="Polushin N.N."/>
            <person name="Shcherbinina O.V."/>
            <person name="Shakhova V.V."/>
            <person name="Belova G.I."/>
            <person name="Aravind L."/>
            <person name="Natale D.A."/>
            <person name="Rogozin I.B."/>
            <person name="Tatusov R.L."/>
            <person name="Wolf Y.I."/>
            <person name="Stetter K.O."/>
            <person name="Malykh A.G."/>
            <person name="Koonin E.V."/>
            <person name="Kozyavkin S.A."/>
        </authorList>
    </citation>
    <scope>NUCLEOTIDE SEQUENCE [LARGE SCALE GENOMIC DNA]</scope>
    <source>
        <strain evidence="3">AV19 / DSM 6324 / JCM 9639 / NBRC 100938</strain>
    </source>
</reference>
<gene>
    <name evidence="2" type="ordered locus">MK1692</name>
</gene>
<feature type="domain" description="Phosphoadenosine phosphosulphate reductase" evidence="1">
    <location>
        <begin position="13"/>
        <end position="171"/>
    </location>
</feature>
<dbReference type="SUPFAM" id="SSF52402">
    <property type="entry name" value="Adenine nucleotide alpha hydrolases-like"/>
    <property type="match status" value="1"/>
</dbReference>
<dbReference type="HOGENOM" id="CLU_064237_0_0_2"/>
<dbReference type="GO" id="GO:0003824">
    <property type="term" value="F:catalytic activity"/>
    <property type="evidence" value="ECO:0007669"/>
    <property type="project" value="InterPro"/>
</dbReference>
<dbReference type="EMBL" id="AE009439">
    <property type="protein sequence ID" value="AAM02904.1"/>
    <property type="molecule type" value="Genomic_DNA"/>
</dbReference>
<dbReference type="InParanoid" id="Q8TUR3"/>
<name>Q8TUR3_METKA</name>
<dbReference type="PaxDb" id="190192-MK1692"/>
<dbReference type="InterPro" id="IPR002500">
    <property type="entry name" value="PAPS_reduct_dom"/>
</dbReference>
<dbReference type="PANTHER" id="PTHR43169">
    <property type="entry name" value="EXSB FAMILY PROTEIN"/>
    <property type="match status" value="1"/>
</dbReference>
<dbReference type="EnsemblBacteria" id="AAM02904">
    <property type="protein sequence ID" value="AAM02904"/>
    <property type="gene ID" value="MK1692"/>
</dbReference>
<dbReference type="InterPro" id="IPR012122">
    <property type="entry name" value="ATPase_PP-loop_MJ1016"/>
</dbReference>
<proteinExistence type="predicted"/>
<dbReference type="PANTHER" id="PTHR43169:SF4">
    <property type="entry name" value="ATPASE, PP-LOOP SUPERFAMILY-RELATED"/>
    <property type="match status" value="1"/>
</dbReference>
<dbReference type="Proteomes" id="UP000001826">
    <property type="component" value="Chromosome"/>
</dbReference>
<dbReference type="AlphaFoldDB" id="Q8TUR3"/>
<evidence type="ECO:0000313" key="3">
    <source>
        <dbReference type="Proteomes" id="UP000001826"/>
    </source>
</evidence>
<evidence type="ECO:0000259" key="1">
    <source>
        <dbReference type="Pfam" id="PF01507"/>
    </source>
</evidence>
<dbReference type="STRING" id="190192.MK1692"/>
<accession>Q8TUR3</accession>